<dbReference type="AlphaFoldDB" id="A0A8T1U958"/>
<dbReference type="Proteomes" id="UP000688947">
    <property type="component" value="Unassembled WGS sequence"/>
</dbReference>
<feature type="compositionally biased region" description="Basic residues" evidence="1">
    <location>
        <begin position="102"/>
        <end position="118"/>
    </location>
</feature>
<accession>A0A8T1U958</accession>
<name>A0A8T1U958_9STRA</name>
<proteinExistence type="predicted"/>
<gene>
    <name evidence="2" type="ORF">JG687_00011432</name>
</gene>
<organism evidence="2 3">
    <name type="scientific">Phytophthora cactorum</name>
    <dbReference type="NCBI Taxonomy" id="29920"/>
    <lineage>
        <taxon>Eukaryota</taxon>
        <taxon>Sar</taxon>
        <taxon>Stramenopiles</taxon>
        <taxon>Oomycota</taxon>
        <taxon>Peronosporomycetes</taxon>
        <taxon>Peronosporales</taxon>
        <taxon>Peronosporaceae</taxon>
        <taxon>Phytophthora</taxon>
    </lineage>
</organism>
<evidence type="ECO:0000313" key="2">
    <source>
        <dbReference type="EMBL" id="KAG6955064.1"/>
    </source>
</evidence>
<feature type="region of interest" description="Disordered" evidence="1">
    <location>
        <begin position="102"/>
        <end position="123"/>
    </location>
</feature>
<protein>
    <submittedName>
        <fullName evidence="2">Uncharacterized protein</fullName>
    </submittedName>
</protein>
<feature type="region of interest" description="Disordered" evidence="1">
    <location>
        <begin position="26"/>
        <end position="81"/>
    </location>
</feature>
<evidence type="ECO:0000313" key="3">
    <source>
        <dbReference type="Proteomes" id="UP000688947"/>
    </source>
</evidence>
<evidence type="ECO:0000256" key="1">
    <source>
        <dbReference type="SAM" id="MobiDB-lite"/>
    </source>
</evidence>
<comment type="caution">
    <text evidence="2">The sequence shown here is derived from an EMBL/GenBank/DDBJ whole genome shotgun (WGS) entry which is preliminary data.</text>
</comment>
<reference evidence="2" key="1">
    <citation type="submission" date="2021-01" db="EMBL/GenBank/DDBJ databases">
        <title>Phytophthora aleatoria, a newly-described species from Pinus radiata is distinct from Phytophthora cactorum isolates based on comparative genomics.</title>
        <authorList>
            <person name="Mcdougal R."/>
            <person name="Panda P."/>
            <person name="Williams N."/>
            <person name="Studholme D.J."/>
        </authorList>
    </citation>
    <scope>NUCLEOTIDE SEQUENCE</scope>
    <source>
        <strain evidence="2">NZFS 3830</strain>
    </source>
</reference>
<sequence>MLKRRYRVMPSTYKFLLRQDNRRKEARKSQTIWQIQAPKRRSSSEMQKVGSHMRGCRGAAEAGKPASSPGERTIRHFFHPITTDERESRIEEELDSWRRQVARTRRTRRRNRRRLEQKRHKDDRTVGLASYNVRGLPTQLGRCL</sequence>
<dbReference type="EMBL" id="JAENGZ010000701">
    <property type="protein sequence ID" value="KAG6955064.1"/>
    <property type="molecule type" value="Genomic_DNA"/>
</dbReference>